<dbReference type="Gene3D" id="2.160.20.10">
    <property type="entry name" value="Single-stranded right-handed beta-helix, Pectin lyase-like"/>
    <property type="match status" value="1"/>
</dbReference>
<feature type="region of interest" description="Disordered" evidence="1">
    <location>
        <begin position="3498"/>
        <end position="3517"/>
    </location>
</feature>
<proteinExistence type="predicted"/>
<feature type="compositionally biased region" description="Polar residues" evidence="1">
    <location>
        <begin position="4112"/>
        <end position="4123"/>
    </location>
</feature>
<gene>
    <name evidence="4" type="ORF">GCM10007898_19440</name>
</gene>
<keyword evidence="2" id="KW-0732">Signal</keyword>
<feature type="chain" id="PRO_5047479881" description="Filamentous haemagglutinin FhaB/tRNA nuclease CdiA-like TPS domain-containing protein" evidence="2">
    <location>
        <begin position="43"/>
        <end position="4691"/>
    </location>
</feature>
<feature type="region of interest" description="Disordered" evidence="1">
    <location>
        <begin position="3415"/>
        <end position="3438"/>
    </location>
</feature>
<accession>A0ABQ5X9M9</accession>
<feature type="compositionally biased region" description="Low complexity" evidence="1">
    <location>
        <begin position="2967"/>
        <end position="3010"/>
    </location>
</feature>
<dbReference type="Pfam" id="PF05860">
    <property type="entry name" value="TPS"/>
    <property type="match status" value="1"/>
</dbReference>
<evidence type="ECO:0000313" key="4">
    <source>
        <dbReference type="EMBL" id="GLQ88375.1"/>
    </source>
</evidence>
<dbReference type="EMBL" id="BSOA01000015">
    <property type="protein sequence ID" value="GLQ88375.1"/>
    <property type="molecule type" value="Genomic_DNA"/>
</dbReference>
<feature type="signal peptide" evidence="2">
    <location>
        <begin position="1"/>
        <end position="42"/>
    </location>
</feature>
<dbReference type="NCBIfam" id="TIGR01731">
    <property type="entry name" value="fil_hemag_20aa"/>
    <property type="match status" value="37"/>
</dbReference>
<dbReference type="InterPro" id="IPR025157">
    <property type="entry name" value="Hemagglutinin_rpt"/>
</dbReference>
<dbReference type="NCBIfam" id="TIGR01901">
    <property type="entry name" value="adhes_NPXG"/>
    <property type="match status" value="1"/>
</dbReference>
<feature type="compositionally biased region" description="Polar residues" evidence="1">
    <location>
        <begin position="3428"/>
        <end position="3438"/>
    </location>
</feature>
<dbReference type="SUPFAM" id="SSF51126">
    <property type="entry name" value="Pectin lyase-like"/>
    <property type="match status" value="1"/>
</dbReference>
<dbReference type="InterPro" id="IPR011050">
    <property type="entry name" value="Pectin_lyase_fold/virulence"/>
</dbReference>
<organism evidence="4 5">
    <name type="scientific">Dyella flagellata</name>
    <dbReference type="NCBI Taxonomy" id="1867833"/>
    <lineage>
        <taxon>Bacteria</taxon>
        <taxon>Pseudomonadati</taxon>
        <taxon>Pseudomonadota</taxon>
        <taxon>Gammaproteobacteria</taxon>
        <taxon>Lysobacterales</taxon>
        <taxon>Rhodanobacteraceae</taxon>
        <taxon>Dyella</taxon>
    </lineage>
</organism>
<dbReference type="Proteomes" id="UP001156627">
    <property type="component" value="Unassembled WGS sequence"/>
</dbReference>
<dbReference type="InterPro" id="IPR010069">
    <property type="entry name" value="CdiA_FHA1_rpt"/>
</dbReference>
<feature type="region of interest" description="Disordered" evidence="1">
    <location>
        <begin position="2935"/>
        <end position="3010"/>
    </location>
</feature>
<feature type="region of interest" description="Disordered" evidence="1">
    <location>
        <begin position="4668"/>
        <end position="4691"/>
    </location>
</feature>
<dbReference type="RefSeq" id="WP_284331818.1">
    <property type="nucleotide sequence ID" value="NZ_BSOA01000015.1"/>
</dbReference>
<dbReference type="InterPro" id="IPR008638">
    <property type="entry name" value="FhaB/CdiA-like_TPS"/>
</dbReference>
<dbReference type="Pfam" id="PF05594">
    <property type="entry name" value="Fil_haemagg"/>
    <property type="match status" value="21"/>
</dbReference>
<keyword evidence="5" id="KW-1185">Reference proteome</keyword>
<dbReference type="Pfam" id="PF13332">
    <property type="entry name" value="Fil_haemagg_2"/>
    <property type="match status" value="4"/>
</dbReference>
<evidence type="ECO:0000259" key="3">
    <source>
        <dbReference type="SMART" id="SM00912"/>
    </source>
</evidence>
<feature type="region of interest" description="Disordered" evidence="1">
    <location>
        <begin position="4102"/>
        <end position="4123"/>
    </location>
</feature>
<name>A0ABQ5X9M9_9GAMM</name>
<dbReference type="SMART" id="SM00912">
    <property type="entry name" value="Haemagg_act"/>
    <property type="match status" value="1"/>
</dbReference>
<dbReference type="InterPro" id="IPR012334">
    <property type="entry name" value="Pectin_lyas_fold"/>
</dbReference>
<protein>
    <recommendedName>
        <fullName evidence="3">Filamentous haemagglutinin FhaB/tRNA nuclease CdiA-like TPS domain-containing protein</fullName>
    </recommendedName>
</protein>
<evidence type="ECO:0000256" key="1">
    <source>
        <dbReference type="SAM" id="MobiDB-lite"/>
    </source>
</evidence>
<reference evidence="5" key="1">
    <citation type="journal article" date="2019" name="Int. J. Syst. Evol. Microbiol.">
        <title>The Global Catalogue of Microorganisms (GCM) 10K type strain sequencing project: providing services to taxonomists for standard genome sequencing and annotation.</title>
        <authorList>
            <consortium name="The Broad Institute Genomics Platform"/>
            <consortium name="The Broad Institute Genome Sequencing Center for Infectious Disease"/>
            <person name="Wu L."/>
            <person name="Ma J."/>
        </authorList>
    </citation>
    <scope>NUCLEOTIDE SEQUENCE [LARGE SCALE GENOMIC DNA]</scope>
    <source>
        <strain evidence="5">NBRC 111981</strain>
    </source>
</reference>
<evidence type="ECO:0000256" key="2">
    <source>
        <dbReference type="SAM" id="SignalP"/>
    </source>
</evidence>
<dbReference type="InterPro" id="IPR008619">
    <property type="entry name" value="Filamentous_hemagglutn_rpt"/>
</dbReference>
<evidence type="ECO:0000313" key="5">
    <source>
        <dbReference type="Proteomes" id="UP001156627"/>
    </source>
</evidence>
<feature type="domain" description="Filamentous haemagglutinin FhaB/tRNA nuclease CdiA-like TPS" evidence="3">
    <location>
        <begin position="58"/>
        <end position="179"/>
    </location>
</feature>
<comment type="caution">
    <text evidence="4">The sequence shown here is derived from an EMBL/GenBank/DDBJ whole genome shotgun (WGS) entry which is preliminary data.</text>
</comment>
<sequence>MKDTAARKLATATTSTVWRHSLRRQALWAALTLALGLPAAHAQTTPDGGSHTNVIAAPNGVPVVNIAAPNNAGVSHNTYQQFNVGSNGLIFNNNGAVSNTNLSGYITGNPNLGPGQSAAIILNEVTSTQPSQLNGAMEVAGRAAQVIVANPNGITCGGCGFINAPRGTLVTGVPILDANGGLSGFNVRSGTITVNSQGLLSSETDQVDLLARAVEINAGVWARQLNVVTGSNRVDYTTLAAQPIAATGATPAVALDVSALGGMYANAIRLLGTEAGLGVNSQGQIAAQSGDLSLTSAGQVVLGGKTTASGNLSVQAAQALSNQGTLAAGGAVNISSADLNNSGVLYSGSAMNLSANGQLSNSGQIKAQNGALTAQAAGALNNTATGSIYTGGAINLSGASFGNAGAIETAQSASVQTGGHADNSGILQTDAGDLLIQANSLGNSGSLSANGNATLNATSALSSTGTSIASRNLTLSSAQLTTAGTVQAGAALSLQGGTLSNSGKLYALGGAWTATLSGAFADQSGGDVHANQNLALNAASLTNAGSIEAQQGNAINLDGALINSGKLQSDQSDVTLVASSLSNGGTLSAYRNLQAQLSGTAQNSGVLVTGQAINLSSTSFDNQANGQIQSGTDLNLSAATQSNEGSVNAKGNATLAGADLSNANGAQWMAAGTLTLNQTGNVSNAGLLQAGGDLSMLHAASLANSGTFNTTGNAVLTASSSLSSTGTLLASGSVNLTAPQLVTAGIVQAGSALTLSGGTLSNNGKLYALGGAWAATLTGAATSQSAGDIYGSQNLVLNAASLTNAGSLEAQQGNAIKLGGALINSGKLQSDQADLTLIASSLSNSGTLSAYHNLQAQLGGTAQNSGVLVTGQAINLSSSTFDNQANGQIQSGTDLNLSAATQSNEGSINVKGNAALTGSDLSNANGAQWMAAGTFTLNQGGNVSNAGLLQAAGDLSMLHAASLTNSGIFQNGTGSLTLTTGTLANTGTLSTNGSAVLNASSSLSSTGTLLAVGNLSMTAQQLNTAGTVQAGSALSLSGGTLSNNGKLYALGGAWTATLTGAFTSQSNGDVYGSQALGIKAASLTNAGSIEAQQANTLTLDGALTNSGKLQSDQADITLNAATLANAGTLSAYRNLQAQLSSTAQNSGVLVTGQAINLSSSSFDNQASGQIQSGTDLNLSAATLNNEGAVNVKGNATLSGTTLTNANGAQWIAAGTLTLNQTGNVSNAGLLQAAGDLAMRHAAALTNSGTLQNGSGNLTLTTGVLGNSGILSTNGSAVLNASNSLTSTGVLQAGGNLSLTAPQLTTAGAVQAGGALSLSGGTLSNDGKLYALGGAWTAMLTGAAISQSNGDIYGSQGLAITAASLTNAGSIEAKQADAVQLGDAFANSGKLQSDQANVSINAATLANTGTLSAYGNLQAQLSSTAQNSGVLVTGQAINLTATSFDNQSGGQLQSGGDLALSAPTLSNEGSINAKGNTTLAGTDLSNASGAQWIASGTFTLGQTGSVSNAGVLQAGSDLVMTHAASLDNATGGTLYAGQDFNLSLTRALTNGGMLYAARTATFMAGSVNNTGTLRSAGMLTLSSNGKLVSSGAIQAQQNLSLQSASDFANSGELYAINGSLSAQVGGVFSSAMGGDIYSGQNVTFNANSFANAGTLEAKQAIGLTAQGGVSNSGTLQADNGNLVVSGSSLANQGTLSATGATQLSSTGNLSNSGKLVTGQTLALTGAGVTNSGQIQSGSNATLQAANVTNSGSLQAGGKLAFQRNATLTNQTGGSILAAGDLSTDTATLLDNAGVIQGGGNLSIIGTGAVDNEAGGTLYGTQLTTLQLGGALSNAGTLYGAQGFNLTAASLTSTGSLRSGTSLSITTQGSASNSGNAYALGNAIWNIGGAFTNNGVLAASGNTTLTAGSLGGNGTLAAGLQGNGTLGSSGDLTLTTSGNLANHGHALAAGHLSLTGSAIDLSNSQMRASSITLKATQGDINNTGGDLAANGLVSITTPGSLINLGASSSQVAKLSAGTLVLQAAALNNQYGSLVQSGSSDLNLSFTGAFENAGGTLATNAQNLSINAASIDNTSGTLQAAGNGMLDLVTSGDLTNTHGKIAGNGALTLQSNGTLGNNGGQLSAAGNITTKANAFSNVVGTLIGNNVGLTIAQALTNTGGGTIQAGGALSATANKLDNSGGFIKLTDAQALSLATTGTLTNGAGGFIGGNGVVNVNSGSLINTGQIYAGNTLGVTAQGNLVNDNGAMQAQASATLTSGGALSNRAGKIEAGSGNSSATLNVNAASLDNTSGRIADTGQGASAISVAQNLGNEGGTLGGQGAVTLSAANLDNNNAGKLVAGQALALYLGGMSNVGGSVYAAGDINWNNGGATLQNTQGSLQTGGNLSFALASVANANGTLASNGNSNFNLGQLTGMGKVAAGQSLSLSLGGDFTNVAGSQLSAGNDLTLNVGGNFSNAAGATLQAPNNLTVTAANIDNATGATFISNGTTTLSTGGTLSNEGNINGNIITLNAGVLTNTANIIGGTITATAGSLTNGADLGQTTSNNPYQGAMIAGSNSVALYVGGTLLNRDATIFTTGDITIAANTAGGASQAVTNLSGDIEANGSVSINTNQFTNQRRVFQTTTYNLTAGEQAQNTNTGSPQAAYRYDDTDPTHRPPYVAASQVLTQAQQNALESFCGGQGTPGKDGDQWCNGSAINGDAHNILHNDLQSITTATLTAVQRLAAASAQSKLLAGGNITLNGSVLNDKSTIGAGNNLTINGQNGNNGGGGTSNATVQNIAFTPTGTLSESINEQTGIEYVSFSGGRHWAFKDYETWGTYQASVQTGLGSNQPGWITYNAGPGLAATMSAGNTVAITGQTITNTNVGADGKPVQQVLGLGGNSAGQAVGGSAAATVGSASGTGGSVGNIAIGNLPGQASGSSLGLAGARSVDLGSGLKAPGQAQDLAPGTASAPGAGSGSNLQAGTGVALGTASGRNASSSSLQSAGQGTAPGTAGAHNVGTATTPSTSSASLAPPQVVNTLVGPNATINLPQTGLYTINVQPGSQFLVETNPQFTRYSNFISSDYMLQKLSLNPQQTQQRLGDGFYEQQRVLDQITELTGRRYLADASDALDQYRALMNNAVQVAQQFNLSVGVALTPDQMANLTQDIVWLVSVNVDGHQVLEPVVYLSAADAKNLAANGATIAGKNVILTASGDITNNGSIAASQNAQLTASNLLNSGSISAGNDLSVTAAQNILNGGTLKAGGNVSLVAGGDVLSGVNVAQSLGAIQVNGLTSQLSPVALSNLSLPGSISASGSLSISAGRDLKLDTAPVTAGGNLSLAAGRDLTTTATAINAGGSAQLLAGRDLDLLATGTTTHVGTQRNGTESVTHTVSALQAAGGVTLLAGRDVTSQGAQVTGSTIALGAGHDINLQAATDTTTTSTDNFQHHTETSTGKSDQQVRGTTLTGSNGISLAAAHDLTITAGQLNSANGNVALSAGNNLTLAAAQEVHSSYVDTSTHQSSLFSSSSTHTHDATSDSNAVGTAISGNNVTLAAGNNLATEAAQLTANKALTLSAVNDVTLGAGENTHTEEHDYSHSSFNFFSDSSKRFGSVDPEWRSNQSSTTINQTNSVGSTLSGDTVTVAAGHDLTGTAVQVAGTHDVTLAAGNNLTLNAGKDTYTETQSSGTSHTGLMNGGGFSVLIGNKSTATTSTDKEVSYTGSLVGSTDGAVTLTAGNNVHITGSDVLSQTATNIVGKNVTIDAAVGSQDFTQTQKQSSAGISVGLTGGAATAAQTLAADVHGASASSSDSRLKALYAMQAAQTLFSPGAGNAMGLQGQTGAQALSSGSTQGISLRIGIGGGSSTSTGKTHDDAAYGSKISSTGDVNIAATGGDVNVIGSQIKGNNVALSATNNINLLSQAEQHTQSNNSHNASGEVGLSIGQTTGIYLSASAGESIAHGNGTTHTDSVVSAQNTLTMLSGNDTTIKGAQATGNSVLANIGGNLNVASEQDTNDYASHSIQGGITLVYGWGSSGGVGVSGNLAASKANSNYASVTQMSGIGAGNGGFNINVGGNTDLKGAAIASSASGEKNILDTGSLSFSDIQNHEKSSAESISVGGGMGTGGLSGMTGFSPGIGIPQNSNKSSTTQAGIAQGSVVVRDNPSQDLSGLNRNVSLGDANGLTNTLDPNKVAQNQQAGMLAGQVGMTAVGDISSYMANHASTDAEKKAWSDGGANKTLLHGLVGAATAALGGGDALQGALGAAASEKASAAMQQYLDDHNITDPVQRNLLMQLGSTAIGGVVGGGAGASTALSGELYNRELHVDETARLKQLEQGQSQEEIQKLQAAACALTHCADGVSTSDPNYQILMALQTLGSSDALISERDLLASQRDASGNFMFGYSFFNGGLSDWNGRNQASTRALGGLQMVGGSLETLGGGLMATTCETGIGCVAAMYIGGAGLDNAAAGANTMVTGRFTTTLGQQALQSLGLSPNAAAVIYGASQLVPAGVEAYTANASVNAWAASNQAAKLSYTSIEQFNAQGLQITSEIMQTPQAQAIYSQYVAAGVSPAKASEYTASLLQTGVDLPTSMNVGSDFELIKLVPKNASGGDAISGHSAYFVTRAQYDALSQLPPQQIANQLGLPAEQAIRGGQLGFDVYAMHPLPGTEQTVFTSEIAPVTQGGYSASGGAQQALIPNRSGWTDPNANKIGEISGGTSGH</sequence>